<evidence type="ECO:0000313" key="11">
    <source>
        <dbReference type="Proteomes" id="UP000464262"/>
    </source>
</evidence>
<dbReference type="PROSITE" id="PS00588">
    <property type="entry name" value="FLAGELLA_BB_ROD"/>
    <property type="match status" value="1"/>
</dbReference>
<dbReference type="SUPFAM" id="SSF117143">
    <property type="entry name" value="Flagellar hook protein flgE"/>
    <property type="match status" value="1"/>
</dbReference>
<organism evidence="10 11">
    <name type="scientific">Vibrio astriarenae</name>
    <dbReference type="NCBI Taxonomy" id="1481923"/>
    <lineage>
        <taxon>Bacteria</taxon>
        <taxon>Pseudomonadati</taxon>
        <taxon>Pseudomonadota</taxon>
        <taxon>Gammaproteobacteria</taxon>
        <taxon>Vibrionales</taxon>
        <taxon>Vibrionaceae</taxon>
        <taxon>Vibrio</taxon>
    </lineage>
</organism>
<evidence type="ECO:0000256" key="2">
    <source>
        <dbReference type="ARBA" id="ARBA00009677"/>
    </source>
</evidence>
<dbReference type="Pfam" id="PF06429">
    <property type="entry name" value="Flg_bbr_C"/>
    <property type="match status" value="1"/>
</dbReference>
<comment type="similarity">
    <text evidence="2 6">Belongs to the flagella basal body rod proteins family.</text>
</comment>
<keyword evidence="3 6" id="KW-0975">Bacterial flagellum</keyword>
<evidence type="ECO:0000313" key="10">
    <source>
        <dbReference type="EMBL" id="QIA64537.1"/>
    </source>
</evidence>
<feature type="domain" description="Flagellar basal-body/hook protein C-terminal" evidence="8">
    <location>
        <begin position="196"/>
        <end position="240"/>
    </location>
</feature>
<dbReference type="Pfam" id="PF00460">
    <property type="entry name" value="Flg_bb_rod"/>
    <property type="match status" value="1"/>
</dbReference>
<sequence length="243" mass="26341">MDKMVYTAASGASRVFTAQQITTNNLANINTHGFRADMERAQSYAVQGAAYDTRALVQPQTSGTRFDPAALQQTDRSLDLAIRGDGFFAVQTPDGEQVYTRAGNVERDPEGDLSINDMPLLGNDDAPINVPLFSSIEFGDNGTISIVPEGEEIAIDIGQVKLVNPDVAELQKLETGLFGSQEPFAPAEDGEVMMVSGFLEQSNVVAVEEMVASMQLSRNFEMQLKMMQTAEKIAEAGNRLLRA</sequence>
<feature type="domain" description="Flagellar basal body rod protein N-terminal" evidence="7">
    <location>
        <begin position="6"/>
        <end position="35"/>
    </location>
</feature>
<dbReference type="GO" id="GO:0071978">
    <property type="term" value="P:bacterial-type flagellum-dependent swarming motility"/>
    <property type="evidence" value="ECO:0007669"/>
    <property type="project" value="TreeGrafter"/>
</dbReference>
<evidence type="ECO:0000259" key="9">
    <source>
        <dbReference type="Pfam" id="PF22692"/>
    </source>
</evidence>
<evidence type="ECO:0000256" key="1">
    <source>
        <dbReference type="ARBA" id="ARBA00004117"/>
    </source>
</evidence>
<evidence type="ECO:0000256" key="4">
    <source>
        <dbReference type="ARBA" id="ARBA00038560"/>
    </source>
</evidence>
<comment type="subunit">
    <text evidence="4 6">The basal body constitutes a major portion of the flagellar organelle and consists of five rings (E,L,P,S, and M) mounted on a central rod. The rod consists of about 26 subunits of FlgG in the distal portion, and FlgB, FlgC and FlgF are thought to build up the proximal portion of the rod with about 6 subunits each.</text>
</comment>
<dbReference type="KEGG" id="vas:GT360_14015"/>
<evidence type="ECO:0000259" key="7">
    <source>
        <dbReference type="Pfam" id="PF00460"/>
    </source>
</evidence>
<keyword evidence="11" id="KW-1185">Reference proteome</keyword>
<reference evidence="10 11" key="1">
    <citation type="submission" date="2020-01" db="EMBL/GenBank/DDBJ databases">
        <title>Whole genome and functional gene identification of agarase of Vibrio HN897.</title>
        <authorList>
            <person name="Liu Y."/>
            <person name="Zhao Z."/>
        </authorList>
    </citation>
    <scope>NUCLEOTIDE SEQUENCE [LARGE SCALE GENOMIC DNA]</scope>
    <source>
        <strain evidence="10 11">HN897</strain>
    </source>
</reference>
<evidence type="ECO:0000256" key="5">
    <source>
        <dbReference type="ARBA" id="ARBA00040228"/>
    </source>
</evidence>
<dbReference type="PANTHER" id="PTHR30435:SF18">
    <property type="entry name" value="FLAGELLAR BASAL-BODY ROD PROTEIN FLGF"/>
    <property type="match status" value="1"/>
</dbReference>
<dbReference type="AlphaFoldDB" id="A0A7Z2T5H4"/>
<feature type="domain" description="Flagellar hook protein FlgE/F/G-like D1" evidence="9">
    <location>
        <begin position="81"/>
        <end position="145"/>
    </location>
</feature>
<dbReference type="Proteomes" id="UP000464262">
    <property type="component" value="Chromosome 1"/>
</dbReference>
<dbReference type="GO" id="GO:0030694">
    <property type="term" value="C:bacterial-type flagellum basal body, rod"/>
    <property type="evidence" value="ECO:0007669"/>
    <property type="project" value="UniProtKB-UniRule"/>
</dbReference>
<dbReference type="InterPro" id="IPR019776">
    <property type="entry name" value="Flagellar_basal_body_rod_CS"/>
</dbReference>
<gene>
    <name evidence="10" type="ORF">GT360_14015</name>
</gene>
<dbReference type="EMBL" id="CP047475">
    <property type="protein sequence ID" value="QIA64537.1"/>
    <property type="molecule type" value="Genomic_DNA"/>
</dbReference>
<name>A0A7Z2T5H4_9VIBR</name>
<dbReference type="InterPro" id="IPR037925">
    <property type="entry name" value="FlgE/F/G-like"/>
</dbReference>
<comment type="subcellular location">
    <subcellularLocation>
        <location evidence="1 6">Bacterial flagellum basal body</location>
    </subcellularLocation>
</comment>
<dbReference type="InterPro" id="IPR053967">
    <property type="entry name" value="LlgE_F_G-like_D1"/>
</dbReference>
<dbReference type="InterPro" id="IPR020013">
    <property type="entry name" value="Flagellar_FlgE/F/G"/>
</dbReference>
<evidence type="ECO:0000256" key="6">
    <source>
        <dbReference type="RuleBase" id="RU362116"/>
    </source>
</evidence>
<dbReference type="InterPro" id="IPR010930">
    <property type="entry name" value="Flg_bb/hook_C_dom"/>
</dbReference>
<keyword evidence="10" id="KW-0969">Cilium</keyword>
<keyword evidence="10" id="KW-0966">Cell projection</keyword>
<dbReference type="NCBIfam" id="TIGR03506">
    <property type="entry name" value="FlgEFG_subfam"/>
    <property type="match status" value="1"/>
</dbReference>
<dbReference type="NCBIfam" id="NF009280">
    <property type="entry name" value="PRK12640.1"/>
    <property type="match status" value="1"/>
</dbReference>
<dbReference type="InterPro" id="IPR001444">
    <property type="entry name" value="Flag_bb_rod_N"/>
</dbReference>
<proteinExistence type="inferred from homology"/>
<dbReference type="RefSeq" id="WP_164649440.1">
    <property type="nucleotide sequence ID" value="NZ_CP047475.1"/>
</dbReference>
<keyword evidence="10" id="KW-0282">Flagellum</keyword>
<dbReference type="PANTHER" id="PTHR30435">
    <property type="entry name" value="FLAGELLAR PROTEIN"/>
    <property type="match status" value="1"/>
</dbReference>
<dbReference type="Pfam" id="PF22692">
    <property type="entry name" value="LlgE_F_G_D1"/>
    <property type="match status" value="1"/>
</dbReference>
<evidence type="ECO:0000256" key="3">
    <source>
        <dbReference type="ARBA" id="ARBA00023143"/>
    </source>
</evidence>
<evidence type="ECO:0000259" key="8">
    <source>
        <dbReference type="Pfam" id="PF06429"/>
    </source>
</evidence>
<accession>A0A7Z2T5H4</accession>
<protein>
    <recommendedName>
        <fullName evidence="5 6">Flagellar basal-body rod protein FlgF</fullName>
    </recommendedName>
</protein>